<dbReference type="Gene3D" id="1.10.150.20">
    <property type="entry name" value="5' to 3' exonuclease, C-terminal subdomain"/>
    <property type="match status" value="1"/>
</dbReference>
<dbReference type="Gene3D" id="3.20.20.140">
    <property type="entry name" value="Metal-dependent hydrolases"/>
    <property type="match status" value="1"/>
</dbReference>
<organism evidence="1 2">
    <name type="scientific">Virgibacillus salinus</name>
    <dbReference type="NCBI Taxonomy" id="553311"/>
    <lineage>
        <taxon>Bacteria</taxon>
        <taxon>Bacillati</taxon>
        <taxon>Bacillota</taxon>
        <taxon>Bacilli</taxon>
        <taxon>Bacillales</taxon>
        <taxon>Bacillaceae</taxon>
        <taxon>Virgibacillus</taxon>
    </lineage>
</organism>
<accession>A0A1H1BL11</accession>
<keyword evidence="2" id="KW-1185">Reference proteome</keyword>
<name>A0A1H1BL11_9BACI</name>
<evidence type="ECO:0000313" key="1">
    <source>
        <dbReference type="EMBL" id="SDQ52641.1"/>
    </source>
</evidence>
<dbReference type="AlphaFoldDB" id="A0A1H1BL11"/>
<dbReference type="Proteomes" id="UP000199444">
    <property type="component" value="Unassembled WGS sequence"/>
</dbReference>
<dbReference type="EMBL" id="FNKD01000002">
    <property type="protein sequence ID" value="SDQ52641.1"/>
    <property type="molecule type" value="Genomic_DNA"/>
</dbReference>
<dbReference type="InterPro" id="IPR016195">
    <property type="entry name" value="Pol/histidinol_Pase-like"/>
</dbReference>
<protein>
    <submittedName>
        <fullName evidence="1">TIGR00375 family protein</fullName>
    </submittedName>
</protein>
<gene>
    <name evidence="1" type="ORF">SAMN05216231_1806</name>
</gene>
<dbReference type="CDD" id="cd19067">
    <property type="entry name" value="PfuEndoQ-like"/>
    <property type="match status" value="1"/>
</dbReference>
<dbReference type="STRING" id="553311.SAMN05216231_1806"/>
<dbReference type="PANTHER" id="PTHR40084">
    <property type="entry name" value="PHOSPHOHYDROLASE, PHP FAMILY"/>
    <property type="match status" value="1"/>
</dbReference>
<proteinExistence type="predicted"/>
<sequence>MLNSFFADMHIHIGRDMYNKPVKITGSKTLTLTNILKEASRNKGIHMVGVIDSHSPAVQQEIKQLIKANKAYELSDGGIRFENVTLLLGSEIEVYDENCRGQIHVLCYFPTLAKIEEFSKWLTTKMKNITLSSQRYYGTAKELQYKVKELSGIFIPAHVFTPFKSMYGKGVQKSLKEVFDPDLIDGIELGLSSDTAMADQIQELHDYTFLTNSDAHSLAKIAREYQEICMEEPSFQEFNWALHNVQDRKIKQNFGMNPHLGKYYTTVCSQCLEPLSPEAVHCHRCESTKIVKGVFDRIQELTDAKEVKERPPYLYQVPLEYLPALGPKTFKKLLIHFQTEMNVIHHTKLDELKEVIPEKLANTIVNMREGNLAIKAGGGGKYGNIIPSSEK</sequence>
<dbReference type="SUPFAM" id="SSF89550">
    <property type="entry name" value="PHP domain-like"/>
    <property type="match status" value="1"/>
</dbReference>
<evidence type="ECO:0000313" key="2">
    <source>
        <dbReference type="Proteomes" id="UP000199444"/>
    </source>
</evidence>
<dbReference type="PANTHER" id="PTHR40084:SF1">
    <property type="entry name" value="PHOSPHOTRANSFERASE"/>
    <property type="match status" value="1"/>
</dbReference>
<dbReference type="SUPFAM" id="SSF47781">
    <property type="entry name" value="RuvA domain 2-like"/>
    <property type="match status" value="1"/>
</dbReference>
<dbReference type="RefSeq" id="WP_092492644.1">
    <property type="nucleotide sequence ID" value="NZ_FNKD01000002.1"/>
</dbReference>
<dbReference type="InterPro" id="IPR010994">
    <property type="entry name" value="RuvA_2-like"/>
</dbReference>
<reference evidence="1 2" key="1">
    <citation type="submission" date="2016-10" db="EMBL/GenBank/DDBJ databases">
        <authorList>
            <person name="de Groot N.N."/>
        </authorList>
    </citation>
    <scope>NUCLEOTIDE SEQUENCE [LARGE SCALE GENOMIC DNA]</scope>
    <source>
        <strain evidence="1 2">CGMCC 1.10449</strain>
    </source>
</reference>